<accession>A0A249DYQ5</accession>
<protein>
    <submittedName>
        <fullName evidence="2">Uncharacterized protein</fullName>
    </submittedName>
</protein>
<sequence>MIILPIKPSLKQNAGIFMQNLTQIYSSPCSKPIIFQNDVKINFVQELKNINNENNSEIPDFSKIKASLNSIIGGKYQIEKDTNLTINPDDFGFNEEDGDGYIKFTLSKSDTGNDKETSTTGLVYFEKKQGNEVEYHLAIDDKHSLNKKSSLIDFFKNIFKKIFGDKTKVDLISTKKELIAQKIENFLTKKDMQGEIQKEKQNLIECTKKFKQKEKKIKSLEKTLCEEKLTFDNEESVFKTSIEKLEKHNNELQEVINQYEALTNEEDNSRVLELIENQEKLICSQNRKIYKLKKELNALQQEKRGYAAPLNKLQNQIVGAQIKAETIKKSMQKHLTKLEEAKKV</sequence>
<dbReference type="Proteomes" id="UP000216438">
    <property type="component" value="Chromosome"/>
</dbReference>
<organism evidence="2 3">
    <name type="scientific">Candidatus Hamiltonella defensa</name>
    <name type="common">Bemisia tabaci</name>
    <dbReference type="NCBI Taxonomy" id="672795"/>
    <lineage>
        <taxon>Bacteria</taxon>
        <taxon>Pseudomonadati</taxon>
        <taxon>Pseudomonadota</taxon>
        <taxon>Gammaproteobacteria</taxon>
        <taxon>Enterobacterales</taxon>
        <taxon>Enterobacteriaceae</taxon>
        <taxon>aphid secondary symbionts</taxon>
        <taxon>Candidatus Williamhamiltonella</taxon>
    </lineage>
</organism>
<dbReference type="EMBL" id="CP016303">
    <property type="protein sequence ID" value="ASX26561.1"/>
    <property type="molecule type" value="Genomic_DNA"/>
</dbReference>
<evidence type="ECO:0000256" key="1">
    <source>
        <dbReference type="SAM" id="Coils"/>
    </source>
</evidence>
<reference evidence="2 3" key="2">
    <citation type="submission" date="2017-09" db="EMBL/GenBank/DDBJ databases">
        <title>The genome of whitefly Bemisia tabaci, a global crop pest, provides novel insights into virus transmission, host adaptation and insecticide resistance.</title>
        <authorList>
            <person name="Kaur N."/>
            <person name="Kliot A."/>
            <person name="Pinheiro P.V."/>
            <person name="Luan J."/>
            <person name="Zheng Y."/>
            <person name="Liu W."/>
            <person name="Sun H."/>
            <person name="Yang X."/>
            <person name="Xu Y."/>
            <person name="Luo Y."/>
            <person name="Kruse A."/>
            <person name="Fisher T.W."/>
            <person name="Nelson D.R."/>
            <person name="Elimelech M."/>
            <person name="MacCoss M."/>
            <person name="Johnson R."/>
            <person name="Cohen E."/>
            <person name="Hunter W.B."/>
            <person name="Brown J.K."/>
            <person name="Jander G."/>
            <person name="Cilia M."/>
            <person name="Douglas A.E."/>
            <person name="Ghanim M."/>
            <person name="Simmons A.M."/>
            <person name="Wintermantel W.M."/>
            <person name="Ling K.-S."/>
            <person name="Fei Z."/>
        </authorList>
    </citation>
    <scope>NUCLEOTIDE SEQUENCE [LARGE SCALE GENOMIC DNA]</scope>
    <source>
        <strain evidence="2 3">MEAM1</strain>
    </source>
</reference>
<dbReference type="AlphaFoldDB" id="A0A249DYQ5"/>
<proteinExistence type="predicted"/>
<name>A0A249DYQ5_9ENTR</name>
<evidence type="ECO:0000313" key="3">
    <source>
        <dbReference type="Proteomes" id="UP000216438"/>
    </source>
</evidence>
<keyword evidence="1" id="KW-0175">Coiled coil</keyword>
<reference evidence="3" key="1">
    <citation type="submission" date="2016-06" db="EMBL/GenBank/DDBJ databases">
        <authorList>
            <person name="Chen W."/>
            <person name="Hasegawa D.K."/>
        </authorList>
    </citation>
    <scope>NUCLEOTIDE SEQUENCE [LARGE SCALE GENOMIC DNA]</scope>
    <source>
        <strain evidence="3">MEAM1</strain>
    </source>
</reference>
<gene>
    <name evidence="2" type="ORF">BA171_05830</name>
</gene>
<evidence type="ECO:0000313" key="2">
    <source>
        <dbReference type="EMBL" id="ASX26561.1"/>
    </source>
</evidence>
<feature type="coiled-coil region" evidence="1">
    <location>
        <begin position="189"/>
        <end position="265"/>
    </location>
</feature>